<feature type="transmembrane region" description="Helical" evidence="2">
    <location>
        <begin position="6"/>
        <end position="26"/>
    </location>
</feature>
<keyword evidence="4" id="KW-1185">Reference proteome</keyword>
<keyword evidence="2" id="KW-1133">Transmembrane helix</keyword>
<feature type="region of interest" description="Disordered" evidence="1">
    <location>
        <begin position="92"/>
        <end position="114"/>
    </location>
</feature>
<comment type="caution">
    <text evidence="3">The sequence shown here is derived from an EMBL/GenBank/DDBJ whole genome shotgun (WGS) entry which is preliminary data.</text>
</comment>
<evidence type="ECO:0000256" key="2">
    <source>
        <dbReference type="SAM" id="Phobius"/>
    </source>
</evidence>
<sequence length="114" mass="12812">MGISTEALISIVGVFVAVPSAVVILLRLSKLFRSPSPDADAREYDDIEIGLQRPPLVHFRPQLKPAVTWPQQRNHQSDRVSSNPLPIRQAMYKHHIVGQRPDRTRPGMSVSRLV</sequence>
<reference evidence="3" key="2">
    <citation type="submission" date="2020-05" db="EMBL/GenBank/DDBJ databases">
        <authorList>
            <person name="Kim H.-S."/>
            <person name="Proctor R.H."/>
            <person name="Brown D.W."/>
        </authorList>
    </citation>
    <scope>NUCLEOTIDE SEQUENCE</scope>
    <source>
        <strain evidence="3">NRRL 20472</strain>
    </source>
</reference>
<evidence type="ECO:0000313" key="4">
    <source>
        <dbReference type="Proteomes" id="UP000622797"/>
    </source>
</evidence>
<name>A0A8H4TYD4_9HYPO</name>
<organism evidence="3 4">
    <name type="scientific">Fusarium sarcochroum</name>
    <dbReference type="NCBI Taxonomy" id="1208366"/>
    <lineage>
        <taxon>Eukaryota</taxon>
        <taxon>Fungi</taxon>
        <taxon>Dikarya</taxon>
        <taxon>Ascomycota</taxon>
        <taxon>Pezizomycotina</taxon>
        <taxon>Sordariomycetes</taxon>
        <taxon>Hypocreomycetidae</taxon>
        <taxon>Hypocreales</taxon>
        <taxon>Nectriaceae</taxon>
        <taxon>Fusarium</taxon>
        <taxon>Fusarium lateritium species complex</taxon>
    </lineage>
</organism>
<reference evidence="3" key="1">
    <citation type="journal article" date="2020" name="BMC Genomics">
        <title>Correction to: Identification and distribution of gene clusters required for synthesis of sphingolipid metabolism inhibitors in diverse species of the filamentous fungus Fusarium.</title>
        <authorList>
            <person name="Kim H.S."/>
            <person name="Lohmar J.M."/>
            <person name="Busman M."/>
            <person name="Brown D.W."/>
            <person name="Naumann T.A."/>
            <person name="Divon H.H."/>
            <person name="Lysoe E."/>
            <person name="Uhlig S."/>
            <person name="Proctor R.H."/>
        </authorList>
    </citation>
    <scope>NUCLEOTIDE SEQUENCE</scope>
    <source>
        <strain evidence="3">NRRL 20472</strain>
    </source>
</reference>
<accession>A0A8H4TYD4</accession>
<proteinExistence type="predicted"/>
<dbReference type="Proteomes" id="UP000622797">
    <property type="component" value="Unassembled WGS sequence"/>
</dbReference>
<protein>
    <submittedName>
        <fullName evidence="3">Uncharacterized protein</fullName>
    </submittedName>
</protein>
<keyword evidence="2" id="KW-0812">Transmembrane</keyword>
<keyword evidence="2" id="KW-0472">Membrane</keyword>
<evidence type="ECO:0000256" key="1">
    <source>
        <dbReference type="SAM" id="MobiDB-lite"/>
    </source>
</evidence>
<dbReference type="AlphaFoldDB" id="A0A8H4TYD4"/>
<evidence type="ECO:0000313" key="3">
    <source>
        <dbReference type="EMBL" id="KAF4966390.1"/>
    </source>
</evidence>
<dbReference type="EMBL" id="JABEXW010000294">
    <property type="protein sequence ID" value="KAF4966390.1"/>
    <property type="molecule type" value="Genomic_DNA"/>
</dbReference>
<gene>
    <name evidence="3" type="ORF">FSARC_5899</name>
</gene>